<name>A0A1I4VB91_9HYPH</name>
<organism evidence="2 3">
    <name type="scientific">Methylobacterium pseudosasicola</name>
    <dbReference type="NCBI Taxonomy" id="582667"/>
    <lineage>
        <taxon>Bacteria</taxon>
        <taxon>Pseudomonadati</taxon>
        <taxon>Pseudomonadota</taxon>
        <taxon>Alphaproteobacteria</taxon>
        <taxon>Hyphomicrobiales</taxon>
        <taxon>Methylobacteriaceae</taxon>
        <taxon>Methylobacterium</taxon>
    </lineage>
</organism>
<feature type="chain" id="PRO_5011670666" evidence="1">
    <location>
        <begin position="23"/>
        <end position="74"/>
    </location>
</feature>
<feature type="signal peptide" evidence="1">
    <location>
        <begin position="1"/>
        <end position="22"/>
    </location>
</feature>
<dbReference type="AlphaFoldDB" id="A0A1I4VB91"/>
<dbReference type="RefSeq" id="WP_092047435.1">
    <property type="nucleotide sequence ID" value="NZ_FOTK01000092.1"/>
</dbReference>
<dbReference type="Proteomes" id="UP000199048">
    <property type="component" value="Unassembled WGS sequence"/>
</dbReference>
<proteinExistence type="predicted"/>
<keyword evidence="1" id="KW-0732">Signal</keyword>
<sequence length="74" mass="7754">MTLRPFLIATLASLPMISSALADEAIALTPPLYREQARATSAQRPATELATTPRLVPAAPAATRVVTATALPTR</sequence>
<accession>A0A1I4VB91</accession>
<protein>
    <submittedName>
        <fullName evidence="2">Uncharacterized protein</fullName>
    </submittedName>
</protein>
<evidence type="ECO:0000256" key="1">
    <source>
        <dbReference type="SAM" id="SignalP"/>
    </source>
</evidence>
<dbReference type="EMBL" id="FOTK01000092">
    <property type="protein sequence ID" value="SFM98427.1"/>
    <property type="molecule type" value="Genomic_DNA"/>
</dbReference>
<dbReference type="OrthoDB" id="8005536at2"/>
<keyword evidence="3" id="KW-1185">Reference proteome</keyword>
<evidence type="ECO:0000313" key="3">
    <source>
        <dbReference type="Proteomes" id="UP000199048"/>
    </source>
</evidence>
<gene>
    <name evidence="2" type="ORF">SAMN05192568_10928</name>
</gene>
<evidence type="ECO:0000313" key="2">
    <source>
        <dbReference type="EMBL" id="SFM98427.1"/>
    </source>
</evidence>
<dbReference type="STRING" id="582667.SAMN05192568_10928"/>
<reference evidence="3" key="1">
    <citation type="submission" date="2016-10" db="EMBL/GenBank/DDBJ databases">
        <authorList>
            <person name="Varghese N."/>
            <person name="Submissions S."/>
        </authorList>
    </citation>
    <scope>NUCLEOTIDE SEQUENCE [LARGE SCALE GENOMIC DNA]</scope>
    <source>
        <strain evidence="3">BL36</strain>
    </source>
</reference>